<dbReference type="AlphaFoldDB" id="A0A1D2MK35"/>
<keyword evidence="7" id="KW-1185">Reference proteome</keyword>
<dbReference type="InterPro" id="IPR036116">
    <property type="entry name" value="FN3_sf"/>
</dbReference>
<feature type="domain" description="Fibronectin type-III" evidence="5">
    <location>
        <begin position="166"/>
        <end position="271"/>
    </location>
</feature>
<evidence type="ECO:0000313" key="7">
    <source>
        <dbReference type="Proteomes" id="UP000094527"/>
    </source>
</evidence>
<evidence type="ECO:0000313" key="6">
    <source>
        <dbReference type="EMBL" id="ODM93426.1"/>
    </source>
</evidence>
<keyword evidence="1" id="KW-0677">Repeat</keyword>
<dbReference type="PANTHER" id="PTHR24051:SF9">
    <property type="entry name" value="FIBRONECTIN TYPE-III DOMAIN-CONTAINING PROTEIN"/>
    <property type="match status" value="1"/>
</dbReference>
<keyword evidence="2" id="KW-1015">Disulfide bond</keyword>
<dbReference type="InterPro" id="IPR051622">
    <property type="entry name" value="R-tyr_protein_phosphatases"/>
</dbReference>
<feature type="domain" description="Fibronectin type-III" evidence="5">
    <location>
        <begin position="61"/>
        <end position="165"/>
    </location>
</feature>
<proteinExistence type="predicted"/>
<protein>
    <submittedName>
        <fullName evidence="6">Protein sidekick-2</fullName>
    </submittedName>
</protein>
<organism evidence="6 7">
    <name type="scientific">Orchesella cincta</name>
    <name type="common">Springtail</name>
    <name type="synonym">Podura cincta</name>
    <dbReference type="NCBI Taxonomy" id="48709"/>
    <lineage>
        <taxon>Eukaryota</taxon>
        <taxon>Metazoa</taxon>
        <taxon>Ecdysozoa</taxon>
        <taxon>Arthropoda</taxon>
        <taxon>Hexapoda</taxon>
        <taxon>Collembola</taxon>
        <taxon>Entomobryomorpha</taxon>
        <taxon>Entomobryoidea</taxon>
        <taxon>Orchesellidae</taxon>
        <taxon>Orchesellinae</taxon>
        <taxon>Orchesella</taxon>
    </lineage>
</organism>
<dbReference type="InterPro" id="IPR013783">
    <property type="entry name" value="Ig-like_fold"/>
</dbReference>
<dbReference type="SMART" id="SM00060">
    <property type="entry name" value="FN3"/>
    <property type="match status" value="3"/>
</dbReference>
<dbReference type="EMBL" id="LJIJ01000995">
    <property type="protein sequence ID" value="ODM93426.1"/>
    <property type="molecule type" value="Genomic_DNA"/>
</dbReference>
<accession>A0A1D2MK35</accession>
<gene>
    <name evidence="6" type="ORF">Ocin01_13257</name>
</gene>
<evidence type="ECO:0000256" key="4">
    <source>
        <dbReference type="SAM" id="Phobius"/>
    </source>
</evidence>
<feature type="compositionally biased region" description="Polar residues" evidence="3">
    <location>
        <begin position="488"/>
        <end position="502"/>
    </location>
</feature>
<evidence type="ECO:0000256" key="1">
    <source>
        <dbReference type="ARBA" id="ARBA00022737"/>
    </source>
</evidence>
<dbReference type="PANTHER" id="PTHR24051">
    <property type="entry name" value="SUSHI DOMAIN-CONTAINING PROTEIN 1"/>
    <property type="match status" value="1"/>
</dbReference>
<feature type="transmembrane region" description="Helical" evidence="4">
    <location>
        <begin position="381"/>
        <end position="403"/>
    </location>
</feature>
<dbReference type="OrthoDB" id="6381660at2759"/>
<dbReference type="STRING" id="48709.A0A1D2MK35"/>
<dbReference type="Pfam" id="PF00041">
    <property type="entry name" value="fn3"/>
    <property type="match status" value="1"/>
</dbReference>
<sequence>MFGPLKWDRVDANPMESIHKFYSFLPQDSDRIYQFAVSANTEKFSSGMIWATYCTLIHNKVPGKLRTVRYEDPKEDEILIKWDLECSYQSGDIEGFKITYCQVEKDPAERCKDDGASVAVEGANMTTYRLVKLKPFSYYKIDVSILAAAGQSKRSDPIYARTSEGAPSHARVSRISQVTNVSATLLIDSPIHLNGLMREYRIYYSYVPKTDTETEQEQKHPLQISNLTQSFSEEVQLPNLRSNSTYIVYIVACTTKCSTRSDPFKFVTDIGHTDLTTFPEISMDGSDMILEWKQPDRLGGPIEYFQILLKQNGEQIEDVDRYRVPYRRDSPKFDVRIPQSCEQGTNFTAQVRAVTKLDNGQYLYGAWSPQGNYSCGGGVSWLIWLMLAFVAFAGILFFAYLSIRFYHYFRHMKEVPIKLPPGLNSELNGFTHKPPPRSRSSDQSYGKEPFSYPLQPTSRQLDESKDFLSSSELNQGELSRKRRDSGVVMSSQPEELNGSPSTSKDEIDLDAICQTSL</sequence>
<evidence type="ECO:0000259" key="5">
    <source>
        <dbReference type="PROSITE" id="PS50853"/>
    </source>
</evidence>
<keyword evidence="4" id="KW-0472">Membrane</keyword>
<dbReference type="Proteomes" id="UP000094527">
    <property type="component" value="Unassembled WGS sequence"/>
</dbReference>
<comment type="caution">
    <text evidence="6">The sequence shown here is derived from an EMBL/GenBank/DDBJ whole genome shotgun (WGS) entry which is preliminary data.</text>
</comment>
<keyword evidence="4" id="KW-1133">Transmembrane helix</keyword>
<dbReference type="OMA" id="PSANWND"/>
<dbReference type="PROSITE" id="PS50853">
    <property type="entry name" value="FN3"/>
    <property type="match status" value="2"/>
</dbReference>
<feature type="compositionally biased region" description="Polar residues" evidence="3">
    <location>
        <begin position="467"/>
        <end position="477"/>
    </location>
</feature>
<dbReference type="CDD" id="cd00063">
    <property type="entry name" value="FN3"/>
    <property type="match status" value="2"/>
</dbReference>
<keyword evidence="4" id="KW-0812">Transmembrane</keyword>
<evidence type="ECO:0000256" key="2">
    <source>
        <dbReference type="ARBA" id="ARBA00023157"/>
    </source>
</evidence>
<dbReference type="Gene3D" id="2.60.40.10">
    <property type="entry name" value="Immunoglobulins"/>
    <property type="match status" value="2"/>
</dbReference>
<feature type="region of interest" description="Disordered" evidence="3">
    <location>
        <begin position="428"/>
        <end position="517"/>
    </location>
</feature>
<evidence type="ECO:0000256" key="3">
    <source>
        <dbReference type="SAM" id="MobiDB-lite"/>
    </source>
</evidence>
<dbReference type="SUPFAM" id="SSF49265">
    <property type="entry name" value="Fibronectin type III"/>
    <property type="match status" value="2"/>
</dbReference>
<dbReference type="InterPro" id="IPR003961">
    <property type="entry name" value="FN3_dom"/>
</dbReference>
<reference evidence="6 7" key="1">
    <citation type="journal article" date="2016" name="Genome Biol. Evol.">
        <title>Gene Family Evolution Reflects Adaptation to Soil Environmental Stressors in the Genome of the Collembolan Orchesella cincta.</title>
        <authorList>
            <person name="Faddeeva-Vakhrusheva A."/>
            <person name="Derks M.F."/>
            <person name="Anvar S.Y."/>
            <person name="Agamennone V."/>
            <person name="Suring W."/>
            <person name="Smit S."/>
            <person name="van Straalen N.M."/>
            <person name="Roelofs D."/>
        </authorList>
    </citation>
    <scope>NUCLEOTIDE SEQUENCE [LARGE SCALE GENOMIC DNA]</scope>
    <source>
        <tissue evidence="6">Mixed pool</tissue>
    </source>
</reference>
<name>A0A1D2MK35_ORCCI</name>